<organism evidence="3 4">
    <name type="scientific">Cohnella herbarum</name>
    <dbReference type="NCBI Taxonomy" id="2728023"/>
    <lineage>
        <taxon>Bacteria</taxon>
        <taxon>Bacillati</taxon>
        <taxon>Bacillota</taxon>
        <taxon>Bacilli</taxon>
        <taxon>Bacillales</taxon>
        <taxon>Paenibacillaceae</taxon>
        <taxon>Cohnella</taxon>
    </lineage>
</organism>
<accession>A0A7Z2VJ87</accession>
<sequence length="234" mass="25522">MMSKTLLILAMLVCGSLAAGQAEAADSKDFKDVNESHWASGLIGQAVKKGYVSGYSDGTFDSSKAVTRAEFIKMVVEALKLPNSQGGSPWYQGYVAAAFEFGLLEETDSTDYIKPIRRLEIIRIIARTLAVEQAYAAYFDAFADLNKENLPFSDHAHFQNKDLPSIALAYGTGIVAGYPDGTMGLNKASSRAETVVMLEEWLAVRVVDPVSKPRLLELNDRAERNVSISMLDGQ</sequence>
<protein>
    <submittedName>
        <fullName evidence="3">S-layer homology domain-containing protein</fullName>
    </submittedName>
</protein>
<feature type="signal peptide" evidence="1">
    <location>
        <begin position="1"/>
        <end position="24"/>
    </location>
</feature>
<name>A0A7Z2VJ87_9BACL</name>
<dbReference type="InterPro" id="IPR051465">
    <property type="entry name" value="Cell_Envelope_Struct_Comp"/>
</dbReference>
<evidence type="ECO:0000313" key="4">
    <source>
        <dbReference type="Proteomes" id="UP000502248"/>
    </source>
</evidence>
<evidence type="ECO:0000259" key="2">
    <source>
        <dbReference type="PROSITE" id="PS51272"/>
    </source>
</evidence>
<dbReference type="InterPro" id="IPR001119">
    <property type="entry name" value="SLH_dom"/>
</dbReference>
<keyword evidence="4" id="KW-1185">Reference proteome</keyword>
<keyword evidence="1" id="KW-0732">Signal</keyword>
<proteinExistence type="predicted"/>
<reference evidence="3 4" key="1">
    <citation type="submission" date="2020-04" db="EMBL/GenBank/DDBJ databases">
        <title>Genome sequencing of novel species.</title>
        <authorList>
            <person name="Heo J."/>
            <person name="Kim S.-J."/>
            <person name="Kim J.-S."/>
            <person name="Hong S.-B."/>
            <person name="Kwon S.-W."/>
        </authorList>
    </citation>
    <scope>NUCLEOTIDE SEQUENCE [LARGE SCALE GENOMIC DNA]</scope>
    <source>
        <strain evidence="3 4">MFER-1</strain>
    </source>
</reference>
<dbReference type="RefSeq" id="WP_169280357.1">
    <property type="nucleotide sequence ID" value="NZ_CP051680.1"/>
</dbReference>
<dbReference type="PANTHER" id="PTHR43308:SF5">
    <property type="entry name" value="S-LAYER PROTEIN _ PEPTIDOGLYCAN ENDO-BETA-N-ACETYLGLUCOSAMINIDASE"/>
    <property type="match status" value="1"/>
</dbReference>
<dbReference type="Pfam" id="PF00395">
    <property type="entry name" value="SLH"/>
    <property type="match status" value="2"/>
</dbReference>
<dbReference type="EMBL" id="CP051680">
    <property type="protein sequence ID" value="QJD84072.1"/>
    <property type="molecule type" value="Genomic_DNA"/>
</dbReference>
<dbReference type="AlphaFoldDB" id="A0A7Z2VJ87"/>
<gene>
    <name evidence="3" type="ORF">HH215_13330</name>
</gene>
<evidence type="ECO:0000256" key="1">
    <source>
        <dbReference type="SAM" id="SignalP"/>
    </source>
</evidence>
<evidence type="ECO:0000313" key="3">
    <source>
        <dbReference type="EMBL" id="QJD84072.1"/>
    </source>
</evidence>
<dbReference type="PANTHER" id="PTHR43308">
    <property type="entry name" value="OUTER MEMBRANE PROTEIN ALPHA-RELATED"/>
    <property type="match status" value="1"/>
</dbReference>
<dbReference type="KEGG" id="cheb:HH215_13330"/>
<feature type="domain" description="SLH" evidence="2">
    <location>
        <begin position="149"/>
        <end position="212"/>
    </location>
</feature>
<feature type="chain" id="PRO_5031576949" evidence="1">
    <location>
        <begin position="25"/>
        <end position="234"/>
    </location>
</feature>
<dbReference type="Proteomes" id="UP000502248">
    <property type="component" value="Chromosome"/>
</dbReference>
<dbReference type="PROSITE" id="PS51272">
    <property type="entry name" value="SLH"/>
    <property type="match status" value="2"/>
</dbReference>
<feature type="domain" description="SLH" evidence="2">
    <location>
        <begin position="26"/>
        <end position="89"/>
    </location>
</feature>